<feature type="binding site" description="in other chain" evidence="11">
    <location>
        <position position="98"/>
    </location>
    <ligand>
        <name>L-methionine</name>
        <dbReference type="ChEBI" id="CHEBI:57844"/>
        <note>ligand shared between two neighboring subunits</note>
    </ligand>
</feature>
<feature type="domain" description="S-adenosylmethionine synthetase central" evidence="15">
    <location>
        <begin position="113"/>
        <end position="243"/>
    </location>
</feature>
<dbReference type="STRING" id="391587.KAOT1_12847"/>
<name>A9DJH9_9FLAO</name>
<dbReference type="InterPro" id="IPR022630">
    <property type="entry name" value="S-AdoMet_synt_C"/>
</dbReference>
<dbReference type="PROSITE" id="PS00376">
    <property type="entry name" value="ADOMET_SYNTHASE_1"/>
    <property type="match status" value="1"/>
</dbReference>
<evidence type="ECO:0000256" key="2">
    <source>
        <dbReference type="ARBA" id="ARBA00009685"/>
    </source>
</evidence>
<feature type="binding site" description="in other chain" evidence="11">
    <location>
        <begin position="257"/>
        <end position="258"/>
    </location>
    <ligand>
        <name>ATP</name>
        <dbReference type="ChEBI" id="CHEBI:30616"/>
        <note>ligand shared between two neighboring subunits</note>
    </ligand>
</feature>
<keyword evidence="7 11" id="KW-0547">Nucleotide-binding</keyword>
<evidence type="ECO:0000256" key="4">
    <source>
        <dbReference type="ARBA" id="ARBA00022563"/>
    </source>
</evidence>
<gene>
    <name evidence="11" type="primary">metK</name>
    <name evidence="17" type="ORF">KAOT1_12847</name>
</gene>
<evidence type="ECO:0000256" key="8">
    <source>
        <dbReference type="ARBA" id="ARBA00022840"/>
    </source>
</evidence>
<feature type="binding site" evidence="11">
    <location>
        <position position="16"/>
    </location>
    <ligand>
        <name>Mg(2+)</name>
        <dbReference type="ChEBI" id="CHEBI:18420"/>
    </ligand>
</feature>
<evidence type="ECO:0000256" key="13">
    <source>
        <dbReference type="RuleBase" id="RU004462"/>
    </source>
</evidence>
<dbReference type="InterPro" id="IPR022628">
    <property type="entry name" value="S-AdoMet_synt_N"/>
</dbReference>
<dbReference type="InterPro" id="IPR022629">
    <property type="entry name" value="S-AdoMet_synt_central"/>
</dbReference>
<dbReference type="AlphaFoldDB" id="A9DJH9"/>
<evidence type="ECO:0000259" key="14">
    <source>
        <dbReference type="Pfam" id="PF00438"/>
    </source>
</evidence>
<feature type="binding site" evidence="11">
    <location>
        <position position="278"/>
    </location>
    <ligand>
        <name>ATP</name>
        <dbReference type="ChEBI" id="CHEBI:30616"/>
        <note>ligand shared between two neighboring subunits</note>
    </ligand>
</feature>
<evidence type="ECO:0000256" key="10">
    <source>
        <dbReference type="ARBA" id="ARBA00022958"/>
    </source>
</evidence>
<dbReference type="eggNOG" id="COG0192">
    <property type="taxonomic scope" value="Bacteria"/>
</dbReference>
<comment type="pathway">
    <text evidence="1 11">Amino-acid biosynthesis; S-adenosyl-L-methionine biosynthesis; S-adenosyl-L-methionine from L-methionine: step 1/1.</text>
</comment>
<comment type="catalytic activity">
    <reaction evidence="11">
        <text>L-methionine + ATP + H2O = S-adenosyl-L-methionine + phosphate + diphosphate</text>
        <dbReference type="Rhea" id="RHEA:21080"/>
        <dbReference type="ChEBI" id="CHEBI:15377"/>
        <dbReference type="ChEBI" id="CHEBI:30616"/>
        <dbReference type="ChEBI" id="CHEBI:33019"/>
        <dbReference type="ChEBI" id="CHEBI:43474"/>
        <dbReference type="ChEBI" id="CHEBI:57844"/>
        <dbReference type="ChEBI" id="CHEBI:59789"/>
        <dbReference type="EC" id="2.5.1.6"/>
    </reaction>
</comment>
<dbReference type="Proteomes" id="UP000002945">
    <property type="component" value="Unassembled WGS sequence"/>
</dbReference>
<dbReference type="RefSeq" id="WP_007095118.1">
    <property type="nucleotide sequence ID" value="NZ_CP142125.1"/>
</dbReference>
<dbReference type="FunFam" id="3.30.300.10:FF:000020">
    <property type="entry name" value="S-adenosylmethionine synthase"/>
    <property type="match status" value="1"/>
</dbReference>
<feature type="binding site" description="in other chain" evidence="11">
    <location>
        <begin position="164"/>
        <end position="166"/>
    </location>
    <ligand>
        <name>ATP</name>
        <dbReference type="ChEBI" id="CHEBI:30616"/>
        <note>ligand shared between two neighboring subunits</note>
    </ligand>
</feature>
<evidence type="ECO:0000256" key="3">
    <source>
        <dbReference type="ARBA" id="ARBA00022490"/>
    </source>
</evidence>
<dbReference type="PIRSF" id="PIRSF000497">
    <property type="entry name" value="MAT"/>
    <property type="match status" value="1"/>
</dbReference>
<comment type="subcellular location">
    <subcellularLocation>
        <location evidence="11 12">Cytoplasm</location>
    </subcellularLocation>
</comment>
<feature type="domain" description="S-adenosylmethionine synthetase C-terminal" evidence="16">
    <location>
        <begin position="245"/>
        <end position="379"/>
    </location>
</feature>
<comment type="similarity">
    <text evidence="2 11 13">Belongs to the AdoMet synthase family.</text>
</comment>
<organism evidence="17 18">
    <name type="scientific">Kordia algicida OT-1</name>
    <dbReference type="NCBI Taxonomy" id="391587"/>
    <lineage>
        <taxon>Bacteria</taxon>
        <taxon>Pseudomonadati</taxon>
        <taxon>Bacteroidota</taxon>
        <taxon>Flavobacteriia</taxon>
        <taxon>Flavobacteriales</taxon>
        <taxon>Flavobacteriaceae</taxon>
        <taxon>Kordia</taxon>
    </lineage>
</organism>
<dbReference type="EMBL" id="ABIB01000001">
    <property type="protein sequence ID" value="EDP98105.1"/>
    <property type="molecule type" value="Genomic_DNA"/>
</dbReference>
<dbReference type="PROSITE" id="PS00377">
    <property type="entry name" value="ADOMET_SYNTHASE_2"/>
    <property type="match status" value="1"/>
</dbReference>
<dbReference type="Pfam" id="PF02773">
    <property type="entry name" value="S-AdoMet_synt_C"/>
    <property type="match status" value="1"/>
</dbReference>
<dbReference type="Gene3D" id="3.30.300.10">
    <property type="match status" value="3"/>
</dbReference>
<comment type="subunit">
    <text evidence="11">Homotetramer; dimer of dimers.</text>
</comment>
<dbReference type="GO" id="GO:0004478">
    <property type="term" value="F:methionine adenosyltransferase activity"/>
    <property type="evidence" value="ECO:0007669"/>
    <property type="project" value="UniProtKB-UniRule"/>
</dbReference>
<evidence type="ECO:0000313" key="17">
    <source>
        <dbReference type="EMBL" id="EDP98105.1"/>
    </source>
</evidence>
<evidence type="ECO:0000259" key="15">
    <source>
        <dbReference type="Pfam" id="PF02772"/>
    </source>
</evidence>
<proteinExistence type="inferred from homology"/>
<feature type="domain" description="S-adenosylmethionine synthetase N-terminal" evidence="14">
    <location>
        <begin position="3"/>
        <end position="99"/>
    </location>
</feature>
<dbReference type="PANTHER" id="PTHR11964">
    <property type="entry name" value="S-ADENOSYLMETHIONINE SYNTHETASE"/>
    <property type="match status" value="1"/>
</dbReference>
<dbReference type="Pfam" id="PF02772">
    <property type="entry name" value="S-AdoMet_synt_M"/>
    <property type="match status" value="1"/>
</dbReference>
<keyword evidence="8 11" id="KW-0067">ATP-binding</keyword>
<feature type="binding site" evidence="11">
    <location>
        <position position="251"/>
    </location>
    <ligand>
        <name>ATP</name>
        <dbReference type="ChEBI" id="CHEBI:30616"/>
        <note>ligand shared between two neighboring subunits</note>
    </ligand>
</feature>
<keyword evidence="18" id="KW-1185">Reference proteome</keyword>
<reference evidence="17 18" key="1">
    <citation type="journal article" date="2011" name="J. Bacteriol.">
        <title>Genome sequence of the algicidal bacterium Kordia algicida OT-1.</title>
        <authorList>
            <person name="Lee H.S."/>
            <person name="Kang S.G."/>
            <person name="Kwon K.K."/>
            <person name="Lee J.H."/>
            <person name="Kim S.J."/>
        </authorList>
    </citation>
    <scope>NUCLEOTIDE SEQUENCE [LARGE SCALE GENOMIC DNA]</scope>
    <source>
        <strain evidence="17 18">OT-1</strain>
    </source>
</reference>
<comment type="caution">
    <text evidence="17">The sequence shown here is derived from an EMBL/GenBank/DDBJ whole genome shotgun (WGS) entry which is preliminary data.</text>
</comment>
<dbReference type="InterPro" id="IPR022631">
    <property type="entry name" value="ADOMET_SYNTHASE_CS"/>
</dbReference>
<dbReference type="SUPFAM" id="SSF55973">
    <property type="entry name" value="S-adenosylmethionine synthetase"/>
    <property type="match status" value="3"/>
</dbReference>
<feature type="binding site" evidence="11">
    <location>
        <position position="42"/>
    </location>
    <ligand>
        <name>K(+)</name>
        <dbReference type="ChEBI" id="CHEBI:29103"/>
    </ligand>
</feature>
<keyword evidence="5 11" id="KW-0808">Transferase</keyword>
<evidence type="ECO:0000256" key="1">
    <source>
        <dbReference type="ARBA" id="ARBA00005224"/>
    </source>
</evidence>
<dbReference type="GO" id="GO:0000287">
    <property type="term" value="F:magnesium ion binding"/>
    <property type="evidence" value="ECO:0007669"/>
    <property type="project" value="UniProtKB-UniRule"/>
</dbReference>
<dbReference type="HAMAP" id="MF_00086">
    <property type="entry name" value="S_AdoMet_synth1"/>
    <property type="match status" value="1"/>
</dbReference>
<evidence type="ECO:0000256" key="9">
    <source>
        <dbReference type="ARBA" id="ARBA00022842"/>
    </source>
</evidence>
<dbReference type="GO" id="GO:0005524">
    <property type="term" value="F:ATP binding"/>
    <property type="evidence" value="ECO:0007669"/>
    <property type="project" value="UniProtKB-UniRule"/>
</dbReference>
<evidence type="ECO:0000256" key="12">
    <source>
        <dbReference type="RuleBase" id="RU000542"/>
    </source>
</evidence>
<keyword evidence="4 11" id="KW-0554">One-carbon metabolism</keyword>
<sequence length="418" mass="45954">MSYFFTSESVSEGHPDKVADQISDALIDNFLAFDPESKVACETLVTTGQVILAGEVKSNTYLDVQKIAREVVNKIGYTKSEYMFDGNSCGVLSAIHEQSEDINRGVDRATKEEQGAGDQGMMFGYATKETENLMPLALDLSHLMLIELAALRRENEDITYLRPDAKSQVTIEYDDNNVPSRVEAIVISTQHDDFDERDEVMLAKIRKDIVEILIPRVKSKLKPEIQALFGDDIKYHINPTGKFVIGGPHGDTGLTGRKIIVDTYGGKGAHGGGAFSGKDPSKVDRSAAYATRHVAKNLVAAGVADEILVQVSYAIGVVEPMGIFVDTYGTAKVDLSDGEIAEKVKEVFDMRPAAIESRLKLRTPMYSETAAYGHMGRKNETVSKTFTTPNGETKTLDVELFTWEKLDYVDKVKTAFGL</sequence>
<keyword evidence="6 11" id="KW-0479">Metal-binding</keyword>
<dbReference type="EC" id="2.5.1.6" evidence="11"/>
<comment type="cofactor">
    <cofactor evidence="11">
        <name>Mg(2+)</name>
        <dbReference type="ChEBI" id="CHEBI:18420"/>
    </cofactor>
    <text evidence="11">Binds 2 divalent ions per subunit.</text>
</comment>
<evidence type="ECO:0000259" key="16">
    <source>
        <dbReference type="Pfam" id="PF02773"/>
    </source>
</evidence>
<dbReference type="OrthoDB" id="9801686at2"/>
<dbReference type="HOGENOM" id="CLU_041802_1_1_10"/>
<dbReference type="GO" id="GO:0005737">
    <property type="term" value="C:cytoplasm"/>
    <property type="evidence" value="ECO:0007669"/>
    <property type="project" value="UniProtKB-SubCell"/>
</dbReference>
<keyword evidence="3 11" id="KW-0963">Cytoplasm</keyword>
<dbReference type="UniPathway" id="UPA00315">
    <property type="reaction ID" value="UER00080"/>
</dbReference>
<feature type="binding site" evidence="11">
    <location>
        <position position="251"/>
    </location>
    <ligand>
        <name>L-methionine</name>
        <dbReference type="ChEBI" id="CHEBI:57844"/>
        <note>ligand shared between two neighboring subunits</note>
    </ligand>
</feature>
<feature type="binding site" description="in other chain" evidence="11">
    <location>
        <begin position="242"/>
        <end position="243"/>
    </location>
    <ligand>
        <name>ATP</name>
        <dbReference type="ChEBI" id="CHEBI:30616"/>
        <note>ligand shared between two neighboring subunits</note>
    </ligand>
</feature>
<evidence type="ECO:0000256" key="6">
    <source>
        <dbReference type="ARBA" id="ARBA00022723"/>
    </source>
</evidence>
<feature type="binding site" description="in other chain" evidence="11">
    <location>
        <position position="55"/>
    </location>
    <ligand>
        <name>L-methionine</name>
        <dbReference type="ChEBI" id="CHEBI:57844"/>
        <note>ligand shared between two neighboring subunits</note>
    </ligand>
</feature>
<accession>A9DJH9</accession>
<comment type="function">
    <text evidence="11">Catalyzes the formation of S-adenosylmethionine (AdoMet) from methionine and ATP. The overall synthetic reaction is composed of two sequential steps, AdoMet formation and the subsequent tripolyphosphate hydrolysis which occurs prior to release of AdoMet from the enzyme.</text>
</comment>
<comment type="cofactor">
    <cofactor evidence="11">
        <name>K(+)</name>
        <dbReference type="ChEBI" id="CHEBI:29103"/>
    </cofactor>
    <text evidence="11">Binds 1 potassium ion per subunit.</text>
</comment>
<feature type="binding site" description="in other chain" evidence="11">
    <location>
        <position position="14"/>
    </location>
    <ligand>
        <name>ATP</name>
        <dbReference type="ChEBI" id="CHEBI:30616"/>
        <note>ligand shared between two neighboring subunits</note>
    </ligand>
</feature>
<protein>
    <recommendedName>
        <fullName evidence="11">S-adenosylmethionine synthase</fullName>
        <shortName evidence="11">AdoMet synthase</shortName>
        <ecNumber evidence="11">2.5.1.6</ecNumber>
    </recommendedName>
    <alternativeName>
        <fullName evidence="11">MAT</fullName>
    </alternativeName>
    <alternativeName>
        <fullName evidence="11">Methionine adenosyltransferase</fullName>
    </alternativeName>
</protein>
<dbReference type="InterPro" id="IPR002133">
    <property type="entry name" value="S-AdoMet_synthetase"/>
</dbReference>
<dbReference type="Pfam" id="PF00438">
    <property type="entry name" value="S-AdoMet_synt_N"/>
    <property type="match status" value="1"/>
</dbReference>
<evidence type="ECO:0000313" key="18">
    <source>
        <dbReference type="Proteomes" id="UP000002945"/>
    </source>
</evidence>
<dbReference type="InterPro" id="IPR022636">
    <property type="entry name" value="S-AdoMet_synthetase_sfam"/>
</dbReference>
<evidence type="ECO:0000256" key="7">
    <source>
        <dbReference type="ARBA" id="ARBA00022741"/>
    </source>
</evidence>
<keyword evidence="9 11" id="KW-0460">Magnesium</keyword>
<evidence type="ECO:0000256" key="11">
    <source>
        <dbReference type="HAMAP-Rule" id="MF_00086"/>
    </source>
</evidence>
<dbReference type="GO" id="GO:0006556">
    <property type="term" value="P:S-adenosylmethionine biosynthetic process"/>
    <property type="evidence" value="ECO:0007669"/>
    <property type="project" value="UniProtKB-UniRule"/>
</dbReference>
<evidence type="ECO:0000256" key="5">
    <source>
        <dbReference type="ARBA" id="ARBA00022679"/>
    </source>
</evidence>
<feature type="binding site" evidence="11">
    <location>
        <position position="274"/>
    </location>
    <ligand>
        <name>ATP</name>
        <dbReference type="ChEBI" id="CHEBI:30616"/>
        <note>ligand shared between two neighboring subunits</note>
    </ligand>
</feature>
<feature type="binding site" description="in other chain" evidence="11">
    <location>
        <position position="282"/>
    </location>
    <ligand>
        <name>L-methionine</name>
        <dbReference type="ChEBI" id="CHEBI:57844"/>
        <note>ligand shared between two neighboring subunits</note>
    </ligand>
</feature>
<keyword evidence="10 11" id="KW-0630">Potassium</keyword>
<dbReference type="NCBIfam" id="TIGR01034">
    <property type="entry name" value="metK"/>
    <property type="match status" value="1"/>
</dbReference>
<dbReference type="CDD" id="cd18079">
    <property type="entry name" value="S-AdoMet_synt"/>
    <property type="match status" value="1"/>
</dbReference>
<dbReference type="GO" id="GO:0006730">
    <property type="term" value="P:one-carbon metabolic process"/>
    <property type="evidence" value="ECO:0007669"/>
    <property type="project" value="UniProtKB-KW"/>
</dbReference>
<feature type="region of interest" description="Flexible loop" evidence="11">
    <location>
        <begin position="98"/>
        <end position="108"/>
    </location>
</feature>